<dbReference type="RefSeq" id="WP_110041529.1">
    <property type="nucleotide sequence ID" value="NZ_QGTL01000019.1"/>
</dbReference>
<dbReference type="InterPro" id="IPR044992">
    <property type="entry name" value="ChyE-like"/>
</dbReference>
<evidence type="ECO:0000259" key="1">
    <source>
        <dbReference type="Pfam" id="PF00117"/>
    </source>
</evidence>
<dbReference type="Pfam" id="PF00117">
    <property type="entry name" value="GATase"/>
    <property type="match status" value="1"/>
</dbReference>
<comment type="caution">
    <text evidence="2">The sequence shown here is derived from an EMBL/GenBank/DDBJ whole genome shotgun (WGS) entry which is preliminary data.</text>
</comment>
<sequence length="253" mass="27735">MTDASARDHGGRPFLLLATRAEDEAADQEYRAFLRYGGLDSHRLHRHRLERDPLDDLDLDDYAGIILGGSPFTISDPPEAKSPAQQRVEAELRELVAVVVRQDFPFLGACFGIGVIGSLIGAVIDRTHPEPVGPTTITLTESGRVDPLLCVLPPEFDAFVGHKEAATELPPEAERLAFSSGCPIQAFRVGANVYATQFHPELDAHGMSTRIDAYKHHGYFDPGEAETLKEVARSGNVVHPGALVRRFVQLYED</sequence>
<dbReference type="InterPro" id="IPR029062">
    <property type="entry name" value="Class_I_gatase-like"/>
</dbReference>
<dbReference type="Gene3D" id="3.40.50.880">
    <property type="match status" value="1"/>
</dbReference>
<dbReference type="NCBIfam" id="NF005743">
    <property type="entry name" value="PRK07567.1"/>
    <property type="match status" value="1"/>
</dbReference>
<evidence type="ECO:0000313" key="3">
    <source>
        <dbReference type="Proteomes" id="UP000246410"/>
    </source>
</evidence>
<dbReference type="SUPFAM" id="SSF52317">
    <property type="entry name" value="Class I glutamine amidotransferase-like"/>
    <property type="match status" value="1"/>
</dbReference>
<dbReference type="GO" id="GO:0005829">
    <property type="term" value="C:cytosol"/>
    <property type="evidence" value="ECO:0007669"/>
    <property type="project" value="TreeGrafter"/>
</dbReference>
<gene>
    <name evidence="2" type="ORF">DFR69_11983</name>
</gene>
<reference evidence="2 3" key="1">
    <citation type="submission" date="2018-05" db="EMBL/GenBank/DDBJ databases">
        <title>Genomic Encyclopedia of Type Strains, Phase IV (KMG-IV): sequencing the most valuable type-strain genomes for metagenomic binning, comparative biology and taxonomic classification.</title>
        <authorList>
            <person name="Goeker M."/>
        </authorList>
    </citation>
    <scope>NUCLEOTIDE SEQUENCE [LARGE SCALE GENOMIC DNA]</scope>
    <source>
        <strain evidence="2 3">DSM 44717</strain>
    </source>
</reference>
<organism evidence="2 3">
    <name type="scientific">Nocardia neocaledoniensis</name>
    <dbReference type="NCBI Taxonomy" id="236511"/>
    <lineage>
        <taxon>Bacteria</taxon>
        <taxon>Bacillati</taxon>
        <taxon>Actinomycetota</taxon>
        <taxon>Actinomycetes</taxon>
        <taxon>Mycobacteriales</taxon>
        <taxon>Nocardiaceae</taxon>
        <taxon>Nocardia</taxon>
    </lineage>
</organism>
<evidence type="ECO:0000313" key="2">
    <source>
        <dbReference type="EMBL" id="PWV67769.1"/>
    </source>
</evidence>
<protein>
    <submittedName>
        <fullName evidence="2">GMP synthase (Glutamine-hydrolysing)</fullName>
    </submittedName>
</protein>
<dbReference type="PANTHER" id="PTHR42695:SF5">
    <property type="entry name" value="GLUTAMINE AMIDOTRANSFERASE YLR126C-RELATED"/>
    <property type="match status" value="1"/>
</dbReference>
<feature type="domain" description="Glutamine amidotransferase" evidence="1">
    <location>
        <begin position="58"/>
        <end position="204"/>
    </location>
</feature>
<keyword evidence="3" id="KW-1185">Reference proteome</keyword>
<accession>A0A317N2M1</accession>
<dbReference type="EMBL" id="QGTL01000019">
    <property type="protein sequence ID" value="PWV67769.1"/>
    <property type="molecule type" value="Genomic_DNA"/>
</dbReference>
<dbReference type="InterPro" id="IPR017926">
    <property type="entry name" value="GATASE"/>
</dbReference>
<proteinExistence type="predicted"/>
<dbReference type="PANTHER" id="PTHR42695">
    <property type="entry name" value="GLUTAMINE AMIDOTRANSFERASE YLR126C-RELATED"/>
    <property type="match status" value="1"/>
</dbReference>
<dbReference type="Proteomes" id="UP000246410">
    <property type="component" value="Unassembled WGS sequence"/>
</dbReference>
<dbReference type="AlphaFoldDB" id="A0A317N2M1"/>
<name>A0A317N2M1_9NOCA</name>
<dbReference type="PROSITE" id="PS51273">
    <property type="entry name" value="GATASE_TYPE_1"/>
    <property type="match status" value="1"/>
</dbReference>
<dbReference type="CDD" id="cd01741">
    <property type="entry name" value="GATase1_1"/>
    <property type="match status" value="1"/>
</dbReference>